<name>A0A1B4XFZ1_9GAMM</name>
<sequence length="89" mass="9862">MINLKSPSNSDPVRSTLNAILAAADIRKLKDKELAQLAGLRPETLSRMKTRGTADFTLIDRLARAVGLKLAVVPDDDQLERIQQGRFFT</sequence>
<dbReference type="InterPro" id="IPR010982">
    <property type="entry name" value="Lambda_DNA-bd_dom_sf"/>
</dbReference>
<proteinExistence type="predicted"/>
<dbReference type="RefSeq" id="WP_148665018.1">
    <property type="nucleotide sequence ID" value="NZ_AP014879.1"/>
</dbReference>
<dbReference type="InParanoid" id="A0A1B4XFZ1"/>
<dbReference type="GO" id="GO:0003677">
    <property type="term" value="F:DNA binding"/>
    <property type="evidence" value="ECO:0007669"/>
    <property type="project" value="InterPro"/>
</dbReference>
<organism evidence="1 2">
    <name type="scientific">Sulfuricaulis limicola</name>
    <dbReference type="NCBI Taxonomy" id="1620215"/>
    <lineage>
        <taxon>Bacteria</taxon>
        <taxon>Pseudomonadati</taxon>
        <taxon>Pseudomonadota</taxon>
        <taxon>Gammaproteobacteria</taxon>
        <taxon>Acidiferrobacterales</taxon>
        <taxon>Acidiferrobacteraceae</taxon>
        <taxon>Sulfuricaulis</taxon>
    </lineage>
</organism>
<evidence type="ECO:0000313" key="1">
    <source>
        <dbReference type="EMBL" id="BAV33697.1"/>
    </source>
</evidence>
<evidence type="ECO:0008006" key="3">
    <source>
        <dbReference type="Google" id="ProtNLM"/>
    </source>
</evidence>
<dbReference type="Proteomes" id="UP000243180">
    <property type="component" value="Chromosome"/>
</dbReference>
<dbReference type="AlphaFoldDB" id="A0A1B4XFZ1"/>
<protein>
    <recommendedName>
        <fullName evidence="3">HTH cro/C1-type domain-containing protein</fullName>
    </recommendedName>
</protein>
<dbReference type="SUPFAM" id="SSF47413">
    <property type="entry name" value="lambda repressor-like DNA-binding domains"/>
    <property type="match status" value="1"/>
</dbReference>
<reference evidence="1 2" key="1">
    <citation type="submission" date="2015-05" db="EMBL/GenBank/DDBJ databases">
        <title>Complete genome sequence of a sulfur-oxidizing gammaproteobacterium strain HA5.</title>
        <authorList>
            <person name="Miura A."/>
            <person name="Kojima H."/>
            <person name="Fukui M."/>
        </authorList>
    </citation>
    <scope>NUCLEOTIDE SEQUENCE [LARGE SCALE GENOMIC DNA]</scope>
    <source>
        <strain evidence="1 2">HA5</strain>
    </source>
</reference>
<gene>
    <name evidence="1" type="ORF">SCL_1386</name>
</gene>
<dbReference type="EMBL" id="AP014879">
    <property type="protein sequence ID" value="BAV33697.1"/>
    <property type="molecule type" value="Genomic_DNA"/>
</dbReference>
<keyword evidence="2" id="KW-1185">Reference proteome</keyword>
<dbReference type="KEGG" id="slim:SCL_1386"/>
<accession>A0A1B4XFZ1</accession>
<evidence type="ECO:0000313" key="2">
    <source>
        <dbReference type="Proteomes" id="UP000243180"/>
    </source>
</evidence>